<dbReference type="CDD" id="cd23283">
    <property type="entry name" value="beta-trefoil_MIR_PMT1-like"/>
    <property type="match status" value="1"/>
</dbReference>
<feature type="transmembrane region" description="Helical" evidence="15">
    <location>
        <begin position="693"/>
        <end position="714"/>
    </location>
</feature>
<dbReference type="SMART" id="SM00472">
    <property type="entry name" value="MIR"/>
    <property type="match status" value="3"/>
</dbReference>
<comment type="similarity">
    <text evidence="3 15">Belongs to the glycosyltransferase 39 family.</text>
</comment>
<evidence type="ECO:0000256" key="15">
    <source>
        <dbReference type="RuleBase" id="RU367007"/>
    </source>
</evidence>
<keyword evidence="8" id="KW-0677">Repeat</keyword>
<feature type="transmembrane region" description="Helical" evidence="15">
    <location>
        <begin position="216"/>
        <end position="235"/>
    </location>
</feature>
<comment type="catalytic activity">
    <reaction evidence="13 15">
        <text>a di-trans,poly-cis-dolichyl beta-D-mannosyl phosphate + L-threonyl-[protein] = 3-O-(alpha-D-mannosyl)-L-threonyl-[protein] + a di-trans,poly-cis-dolichyl phosphate + H(+)</text>
        <dbReference type="Rhea" id="RHEA:53396"/>
        <dbReference type="Rhea" id="RHEA-COMP:11060"/>
        <dbReference type="Rhea" id="RHEA-COMP:13547"/>
        <dbReference type="Rhea" id="RHEA-COMP:19498"/>
        <dbReference type="Rhea" id="RHEA-COMP:19501"/>
        <dbReference type="ChEBI" id="CHEBI:15378"/>
        <dbReference type="ChEBI" id="CHEBI:30013"/>
        <dbReference type="ChEBI" id="CHEBI:57683"/>
        <dbReference type="ChEBI" id="CHEBI:58211"/>
        <dbReference type="ChEBI" id="CHEBI:137323"/>
        <dbReference type="EC" id="2.4.1.109"/>
    </reaction>
</comment>
<dbReference type="UniPathway" id="UPA00378"/>
<dbReference type="Pfam" id="PF16192">
    <property type="entry name" value="PMT_4TMC"/>
    <property type="match status" value="1"/>
</dbReference>
<dbReference type="InterPro" id="IPR027005">
    <property type="entry name" value="PMT-like"/>
</dbReference>
<evidence type="ECO:0000256" key="2">
    <source>
        <dbReference type="ARBA" id="ARBA00004922"/>
    </source>
</evidence>
<evidence type="ECO:0000256" key="8">
    <source>
        <dbReference type="ARBA" id="ARBA00022737"/>
    </source>
</evidence>
<comment type="pathway">
    <text evidence="2 15">Protein modification; protein glycosylation.</text>
</comment>
<feature type="transmembrane region" description="Helical" evidence="15">
    <location>
        <begin position="80"/>
        <end position="99"/>
    </location>
</feature>
<feature type="domain" description="MIR" evidence="17">
    <location>
        <begin position="498"/>
        <end position="554"/>
    </location>
</feature>
<reference evidence="18 19" key="1">
    <citation type="submission" date="2015-03" db="EMBL/GenBank/DDBJ databases">
        <title>Genomics and transcriptomics of the oil-accumulating basidiomycete yeast T. oleaginosus allow insights into substrate utilization and the diverse evolutionary trajectories of mating systems in fungi.</title>
        <authorList>
            <consortium name="DOE Joint Genome Institute"/>
            <person name="Kourist R."/>
            <person name="Kracht O."/>
            <person name="Bracharz F."/>
            <person name="Lipzen A."/>
            <person name="Nolan M."/>
            <person name="Ohm R."/>
            <person name="Grigoriev I."/>
            <person name="Sun S."/>
            <person name="Heitman J."/>
            <person name="Bruck T."/>
            <person name="Nowrousian M."/>
        </authorList>
    </citation>
    <scope>NUCLEOTIDE SEQUENCE [LARGE SCALE GENOMIC DNA]</scope>
    <source>
        <strain evidence="18 19">IBC0246</strain>
    </source>
</reference>
<evidence type="ECO:0000256" key="12">
    <source>
        <dbReference type="ARBA" id="ARBA00023180"/>
    </source>
</evidence>
<feature type="transmembrane region" description="Helical" evidence="15">
    <location>
        <begin position="628"/>
        <end position="649"/>
    </location>
</feature>
<keyword evidence="10 15" id="KW-1133">Transmembrane helix</keyword>
<dbReference type="STRING" id="879819.A0A0J0XN33"/>
<dbReference type="InterPro" id="IPR016093">
    <property type="entry name" value="MIR_motif"/>
</dbReference>
<evidence type="ECO:0000256" key="1">
    <source>
        <dbReference type="ARBA" id="ARBA00004477"/>
    </source>
</evidence>
<dbReference type="Proteomes" id="UP000053611">
    <property type="component" value="Unassembled WGS sequence"/>
</dbReference>
<keyword evidence="12" id="KW-0325">Glycoprotein</keyword>
<evidence type="ECO:0000259" key="17">
    <source>
        <dbReference type="PROSITE" id="PS50919"/>
    </source>
</evidence>
<evidence type="ECO:0000256" key="4">
    <source>
        <dbReference type="ARBA" id="ARBA00012839"/>
    </source>
</evidence>
<evidence type="ECO:0000256" key="5">
    <source>
        <dbReference type="ARBA" id="ARBA00022676"/>
    </source>
</evidence>
<dbReference type="RefSeq" id="XP_018278974.1">
    <property type="nucleotide sequence ID" value="XM_018423152.1"/>
</dbReference>
<dbReference type="EC" id="2.4.1.109" evidence="4 15"/>
<dbReference type="GO" id="GO:0004169">
    <property type="term" value="F:dolichyl-phosphate-mannose-protein mannosyltransferase activity"/>
    <property type="evidence" value="ECO:0007669"/>
    <property type="project" value="UniProtKB-UniRule"/>
</dbReference>
<evidence type="ECO:0000256" key="11">
    <source>
        <dbReference type="ARBA" id="ARBA00023136"/>
    </source>
</evidence>
<feature type="region of interest" description="Disordered" evidence="16">
    <location>
        <begin position="813"/>
        <end position="833"/>
    </location>
</feature>
<dbReference type="PANTHER" id="PTHR10050">
    <property type="entry name" value="DOLICHYL-PHOSPHATE-MANNOSE--PROTEIN MANNOSYLTRANSFERASE"/>
    <property type="match status" value="1"/>
</dbReference>
<keyword evidence="11 15" id="KW-0472">Membrane</keyword>
<keyword evidence="19" id="KW-1185">Reference proteome</keyword>
<sequence>MLSAPQQRRPLSGPSGVPPSASVSAGAGAHAPHHAHGADYKPKESDADAKLRLRDQPAEAFGGRRGARAGAMLGLRRREWIILGAVCVVASFVRLWNLAHPSSVVFDEVHFGGFAAKYIRRRYFMDVHPPLAKLLVTLSAWLGRFDGQFDFKDIGKDYLEPKVPYMIMRAFPALFGLALVPLTFLTLISLRLSLATAILGAFLVTFENALITQSRLILLDSYLVFFTALTIFFWVRFSNDDSEGRAFTRSWWRNLAFSGAALGAVASCKWVGLFTIATVGLGTIRQLWLLLGNLKVTPRMWARHFAARTLCLIVLPISIYMFTFMIHFWILDQSGDGDGFMSSEFQHTLDGHGMDDTYADVGYGSLVTIRHVNTQGGYLHSHAHAYPGGSKQQQITLYPHKDENNVWRIVNASEPDGPVSYPWDELPLEYVLSGNKIRLEHVESDKRLHSHDVRPPVSEVDFQNEVSGYGFPGFAGDANDDFIVEIVKETRGKDRQARHRLRTLRTHFRLRHAMTGCYLFSHKVKLPEWGFEQQEVTCNKNPTWDNSLWYIETNVHPQLPPDAEKVNYVRPGFISKFLELQGVMWRTNAGLTDRHAYDSRPQSWPWLRRGINFWVKDHRQVYLIGNPVIWWSSTATIALYLAFRGILILRAKRGYRDLHQAKTAFYDEVCSFLVMGWALHYLPFFLMQRQLFLHHYLPALWFAILMFCAVFDYFTSRIRPRARFQLAIVVIVLALWSWHYFSPLTYAKPWTKRKCEDARWLKTWDFSCGDFRDQMHQYYDESAVHKPAHSVYLDQESHTTLVEEAPEPIKNVFDGGDDAAQEEKTQGLGPNNEVKMQESTAAAGPAPVEDDAPVPADDRAPVGLDAGALEVTGAAHDEGGWHGGANEAAPKDKEDAKAPVGAKVDVPEMELDADAKRLADEAMRDAEA</sequence>
<organism evidence="18 19">
    <name type="scientific">Cutaneotrichosporon oleaginosum</name>
    <dbReference type="NCBI Taxonomy" id="879819"/>
    <lineage>
        <taxon>Eukaryota</taxon>
        <taxon>Fungi</taxon>
        <taxon>Dikarya</taxon>
        <taxon>Basidiomycota</taxon>
        <taxon>Agaricomycotina</taxon>
        <taxon>Tremellomycetes</taxon>
        <taxon>Trichosporonales</taxon>
        <taxon>Trichosporonaceae</taxon>
        <taxon>Cutaneotrichosporon</taxon>
    </lineage>
</organism>
<evidence type="ECO:0000256" key="14">
    <source>
        <dbReference type="ARBA" id="ARBA00045102"/>
    </source>
</evidence>
<dbReference type="PANTHER" id="PTHR10050:SF50">
    <property type="entry name" value="DOLICHYL-PHOSPHATE-MANNOSE--PROTEIN MANNOSYLTRANSFERASE 1-RELATED"/>
    <property type="match status" value="1"/>
</dbReference>
<dbReference type="Pfam" id="PF02366">
    <property type="entry name" value="PMT"/>
    <property type="match status" value="1"/>
</dbReference>
<feature type="compositionally biased region" description="Basic and acidic residues" evidence="16">
    <location>
        <begin position="36"/>
        <end position="47"/>
    </location>
</feature>
<evidence type="ECO:0000313" key="19">
    <source>
        <dbReference type="Proteomes" id="UP000053611"/>
    </source>
</evidence>
<dbReference type="GO" id="GO:0031502">
    <property type="term" value="C:dolichyl-phosphate-mannose-protein mannosyltransferase complex"/>
    <property type="evidence" value="ECO:0007669"/>
    <property type="project" value="UniProtKB-ARBA"/>
</dbReference>
<feature type="compositionally biased region" description="Low complexity" evidence="16">
    <location>
        <begin position="12"/>
        <end position="30"/>
    </location>
</feature>
<dbReference type="PROSITE" id="PS50919">
    <property type="entry name" value="MIR"/>
    <property type="match status" value="3"/>
</dbReference>
<keyword evidence="6 15" id="KW-0808">Transferase</keyword>
<feature type="transmembrane region" description="Helical" evidence="15">
    <location>
        <begin position="171"/>
        <end position="204"/>
    </location>
</feature>
<name>A0A0J0XN33_9TREE</name>
<evidence type="ECO:0000256" key="13">
    <source>
        <dbReference type="ARBA" id="ARBA00045085"/>
    </source>
</evidence>
<comment type="catalytic activity">
    <reaction evidence="14 15">
        <text>a di-trans,poly-cis-dolichyl beta-D-mannosyl phosphate + L-seryl-[protein] = 3-O-(alpha-D-mannosyl)-L-seryl-[protein] + a di-trans,poly-cis-dolichyl phosphate + H(+)</text>
        <dbReference type="Rhea" id="RHEA:17377"/>
        <dbReference type="Rhea" id="RHEA-COMP:9863"/>
        <dbReference type="Rhea" id="RHEA-COMP:13546"/>
        <dbReference type="Rhea" id="RHEA-COMP:19498"/>
        <dbReference type="Rhea" id="RHEA-COMP:19501"/>
        <dbReference type="ChEBI" id="CHEBI:15378"/>
        <dbReference type="ChEBI" id="CHEBI:29999"/>
        <dbReference type="ChEBI" id="CHEBI:57683"/>
        <dbReference type="ChEBI" id="CHEBI:58211"/>
        <dbReference type="ChEBI" id="CHEBI:137321"/>
        <dbReference type="EC" id="2.4.1.109"/>
    </reaction>
</comment>
<accession>A0A0J0XN33</accession>
<feature type="transmembrane region" description="Helical" evidence="15">
    <location>
        <begin position="305"/>
        <end position="330"/>
    </location>
</feature>
<dbReference type="FunFam" id="2.80.10.50:FF:000034">
    <property type="entry name" value="Dolichyl-phosphate-mannose-protein mannosyltransferase 1"/>
    <property type="match status" value="1"/>
</dbReference>
<evidence type="ECO:0000256" key="10">
    <source>
        <dbReference type="ARBA" id="ARBA00022989"/>
    </source>
</evidence>
<feature type="domain" description="MIR" evidence="17">
    <location>
        <begin position="358"/>
        <end position="412"/>
    </location>
</feature>
<evidence type="ECO:0000256" key="6">
    <source>
        <dbReference type="ARBA" id="ARBA00022679"/>
    </source>
</evidence>
<dbReference type="AlphaFoldDB" id="A0A0J0XN33"/>
<protein>
    <recommendedName>
        <fullName evidence="4 15">Dolichyl-phosphate-mannose--protein mannosyltransferase</fullName>
        <ecNumber evidence="4 15">2.4.1.109</ecNumber>
    </recommendedName>
</protein>
<dbReference type="Gene3D" id="2.80.10.50">
    <property type="match status" value="1"/>
</dbReference>
<dbReference type="GeneID" id="28983755"/>
<comment type="subcellular location">
    <subcellularLocation>
        <location evidence="1 15">Endoplasmic reticulum membrane</location>
        <topology evidence="1 15">Multi-pass membrane protein</topology>
    </subcellularLocation>
</comment>
<dbReference type="InterPro" id="IPR036300">
    <property type="entry name" value="MIR_dom_sf"/>
</dbReference>
<evidence type="ECO:0000313" key="18">
    <source>
        <dbReference type="EMBL" id="KLT42483.1"/>
    </source>
</evidence>
<gene>
    <name evidence="18" type="ORF">CC85DRAFT_285556</name>
</gene>
<comment type="function">
    <text evidence="15">Transfers mannose from Dol-P-mannose to Ser or Thr residues on proteins.</text>
</comment>
<dbReference type="OrthoDB" id="292747at2759"/>
<dbReference type="SUPFAM" id="SSF82109">
    <property type="entry name" value="MIR domain"/>
    <property type="match status" value="1"/>
</dbReference>
<feature type="region of interest" description="Disordered" evidence="16">
    <location>
        <begin position="1"/>
        <end position="47"/>
    </location>
</feature>
<evidence type="ECO:0000256" key="16">
    <source>
        <dbReference type="SAM" id="MobiDB-lite"/>
    </source>
</evidence>
<feature type="transmembrane region" description="Helical" evidence="15">
    <location>
        <begin position="669"/>
        <end position="687"/>
    </location>
</feature>
<keyword evidence="5 15" id="KW-0328">Glycosyltransferase</keyword>
<dbReference type="InterPro" id="IPR032421">
    <property type="entry name" value="PMT_4TMC"/>
</dbReference>
<feature type="transmembrane region" description="Helical" evidence="15">
    <location>
        <begin position="255"/>
        <end position="284"/>
    </location>
</feature>
<keyword evidence="9 15" id="KW-0256">Endoplasmic reticulum</keyword>
<dbReference type="Pfam" id="PF02815">
    <property type="entry name" value="MIR"/>
    <property type="match status" value="1"/>
</dbReference>
<proteinExistence type="inferred from homology"/>
<evidence type="ECO:0000256" key="9">
    <source>
        <dbReference type="ARBA" id="ARBA00022824"/>
    </source>
</evidence>
<feature type="domain" description="MIR" evidence="17">
    <location>
        <begin position="428"/>
        <end position="487"/>
    </location>
</feature>
<dbReference type="InterPro" id="IPR003342">
    <property type="entry name" value="ArnT-like_N"/>
</dbReference>
<feature type="region of interest" description="Disordered" evidence="16">
    <location>
        <begin position="875"/>
        <end position="902"/>
    </location>
</feature>
<keyword evidence="7 15" id="KW-0812">Transmembrane</keyword>
<feature type="transmembrane region" description="Helical" evidence="15">
    <location>
        <begin position="726"/>
        <end position="746"/>
    </location>
</feature>
<evidence type="ECO:0000256" key="7">
    <source>
        <dbReference type="ARBA" id="ARBA00022692"/>
    </source>
</evidence>
<evidence type="ECO:0000256" key="3">
    <source>
        <dbReference type="ARBA" id="ARBA00007222"/>
    </source>
</evidence>
<dbReference type="EMBL" id="KQ087205">
    <property type="protein sequence ID" value="KLT42483.1"/>
    <property type="molecule type" value="Genomic_DNA"/>
</dbReference>